<dbReference type="Pfam" id="PF03435">
    <property type="entry name" value="Sacchrp_dh_NADP"/>
    <property type="match status" value="1"/>
</dbReference>
<evidence type="ECO:0000313" key="2">
    <source>
        <dbReference type="EMBL" id="OGZ34325.1"/>
    </source>
</evidence>
<reference evidence="2 3" key="1">
    <citation type="journal article" date="2016" name="Nat. Commun.">
        <title>Thousands of microbial genomes shed light on interconnected biogeochemical processes in an aquifer system.</title>
        <authorList>
            <person name="Anantharaman K."/>
            <person name="Brown C.T."/>
            <person name="Hug L.A."/>
            <person name="Sharon I."/>
            <person name="Castelle C.J."/>
            <person name="Probst A.J."/>
            <person name="Thomas B.C."/>
            <person name="Singh A."/>
            <person name="Wilkins M.J."/>
            <person name="Karaoz U."/>
            <person name="Brodie E.L."/>
            <person name="Williams K.H."/>
            <person name="Hubbard S.S."/>
            <person name="Banfield J.F."/>
        </authorList>
    </citation>
    <scope>NUCLEOTIDE SEQUENCE [LARGE SCALE GENOMIC DNA]</scope>
</reference>
<sequence>MREEGESFVKRNDLKIAVFGAGGAVGSILASFLQQIEDVSQIICLDCNLERMFSFLKNRKKIIHVLTAEGTNEKLIRRLKDCFLIINAASSLLNKRIMKIALELGSNYLDFASFDNDNQAEQKSFHKRFKEKKIAGWINWGIGPGLTNLLVAKLIDGLTDCVVRIRVAEDTKLAKQANGQEPLIFLWNPQLLIDEITSPVYPFSKDPRRARIIREPFSGPEFCVFPYPIGKITCRHMNENETITLKNMPDIREADVKTGGDDLERLFKILPKIKKRIKKGQIQEYLKNIKTPSPNEIKKMIQKGIILDGRVAILVEVDGQNPETEERIFKKATWMGLGLREVSHGTTHINFNTALVALCAIRQIINSSGPDPGVWAPEEISKTDREAILDCIQKKSNPVHFQTL</sequence>
<accession>A0A1G2F8C0</accession>
<dbReference type="SUPFAM" id="SSF51735">
    <property type="entry name" value="NAD(P)-binding Rossmann-fold domains"/>
    <property type="match status" value="1"/>
</dbReference>
<comment type="caution">
    <text evidence="2">The sequence shown here is derived from an EMBL/GenBank/DDBJ whole genome shotgun (WGS) entry which is preliminary data.</text>
</comment>
<dbReference type="EMBL" id="MHMW01000014">
    <property type="protein sequence ID" value="OGZ34325.1"/>
    <property type="molecule type" value="Genomic_DNA"/>
</dbReference>
<dbReference type="InterPro" id="IPR005097">
    <property type="entry name" value="Sacchrp_dh_NADP-bd"/>
</dbReference>
<feature type="domain" description="Saccharopine dehydrogenase NADP binding" evidence="1">
    <location>
        <begin position="16"/>
        <end position="130"/>
    </location>
</feature>
<evidence type="ECO:0000259" key="1">
    <source>
        <dbReference type="Pfam" id="PF03435"/>
    </source>
</evidence>
<organism evidence="2 3">
    <name type="scientific">Candidatus Portnoybacteria bacterium RBG_19FT_COMBO_36_7</name>
    <dbReference type="NCBI Taxonomy" id="1801992"/>
    <lineage>
        <taxon>Bacteria</taxon>
        <taxon>Candidatus Portnoyibacteriota</taxon>
    </lineage>
</organism>
<dbReference type="Gene3D" id="3.40.50.720">
    <property type="entry name" value="NAD(P)-binding Rossmann-like Domain"/>
    <property type="match status" value="1"/>
</dbReference>
<dbReference type="Gene3D" id="3.30.360.10">
    <property type="entry name" value="Dihydrodipicolinate Reductase, domain 2"/>
    <property type="match status" value="1"/>
</dbReference>
<evidence type="ECO:0000313" key="3">
    <source>
        <dbReference type="Proteomes" id="UP000179099"/>
    </source>
</evidence>
<dbReference type="Proteomes" id="UP000179099">
    <property type="component" value="Unassembled WGS sequence"/>
</dbReference>
<dbReference type="AlphaFoldDB" id="A0A1G2F8C0"/>
<dbReference type="STRING" id="1801992.A2Y98_00250"/>
<name>A0A1G2F8C0_9BACT</name>
<dbReference type="PANTHER" id="PTHR43796:SF2">
    <property type="entry name" value="CARBOXYNORSPERMIDINE SYNTHASE"/>
    <property type="match status" value="1"/>
</dbReference>
<dbReference type="PANTHER" id="PTHR43796">
    <property type="entry name" value="CARBOXYNORSPERMIDINE SYNTHASE"/>
    <property type="match status" value="1"/>
</dbReference>
<proteinExistence type="predicted"/>
<gene>
    <name evidence="2" type="ORF">A2Y98_00250</name>
</gene>
<dbReference type="InterPro" id="IPR036291">
    <property type="entry name" value="NAD(P)-bd_dom_sf"/>
</dbReference>
<protein>
    <recommendedName>
        <fullName evidence="1">Saccharopine dehydrogenase NADP binding domain-containing protein</fullName>
    </recommendedName>
</protein>